<dbReference type="OrthoDB" id="5408734at2759"/>
<keyword evidence="1" id="KW-0175">Coiled coil</keyword>
<comment type="caution">
    <text evidence="3">The sequence shown here is derived from an EMBL/GenBank/DDBJ whole genome shotgun (WGS) entry which is preliminary data.</text>
</comment>
<accession>A0A397HNC9</accession>
<feature type="region of interest" description="Disordered" evidence="2">
    <location>
        <begin position="121"/>
        <end position="152"/>
    </location>
</feature>
<protein>
    <submittedName>
        <fullName evidence="3">Uncharacterized protein</fullName>
    </submittedName>
</protein>
<keyword evidence="4" id="KW-1185">Reference proteome</keyword>
<organism evidence="3 4">
    <name type="scientific">Aspergillus thermomutatus</name>
    <name type="common">Neosartorya pseudofischeri</name>
    <dbReference type="NCBI Taxonomy" id="41047"/>
    <lineage>
        <taxon>Eukaryota</taxon>
        <taxon>Fungi</taxon>
        <taxon>Dikarya</taxon>
        <taxon>Ascomycota</taxon>
        <taxon>Pezizomycotina</taxon>
        <taxon>Eurotiomycetes</taxon>
        <taxon>Eurotiomycetidae</taxon>
        <taxon>Eurotiales</taxon>
        <taxon>Aspergillaceae</taxon>
        <taxon>Aspergillus</taxon>
        <taxon>Aspergillus subgen. Fumigati</taxon>
    </lineage>
</organism>
<evidence type="ECO:0000313" key="4">
    <source>
        <dbReference type="Proteomes" id="UP000215305"/>
    </source>
</evidence>
<reference evidence="3" key="1">
    <citation type="submission" date="2018-08" db="EMBL/GenBank/DDBJ databases">
        <title>Draft genome sequence of azole-resistant Aspergillus thermomutatus (Neosartorya pseudofischeri) strain HMR AF 39, isolated from a human nasal aspirate.</title>
        <authorList>
            <person name="Parent-Michaud M."/>
            <person name="Dufresne P.J."/>
            <person name="Fournier E."/>
            <person name="Martineau C."/>
            <person name="Moreira S."/>
            <person name="Perkins V."/>
            <person name="De Repentigny L."/>
            <person name="Dufresne S.F."/>
        </authorList>
    </citation>
    <scope>NUCLEOTIDE SEQUENCE [LARGE SCALE GENOMIC DNA]</scope>
    <source>
        <strain evidence="3">HMR AF 39</strain>
    </source>
</reference>
<name>A0A397HNC9_ASPTH</name>
<dbReference type="Proteomes" id="UP000215305">
    <property type="component" value="Unassembled WGS sequence"/>
</dbReference>
<evidence type="ECO:0000256" key="2">
    <source>
        <dbReference type="SAM" id="MobiDB-lite"/>
    </source>
</evidence>
<dbReference type="AlphaFoldDB" id="A0A397HNC9"/>
<dbReference type="EMBL" id="NKHU02000023">
    <property type="protein sequence ID" value="RHZ64457.1"/>
    <property type="molecule type" value="Genomic_DNA"/>
</dbReference>
<sequence length="177" mass="19807">MSDMEQEWKPKGRPQSTMAQAFSSTLDSVFALDSDVDHLSQTIDQKRFQMIIQTRELEELQAKIRETERRLKARQSLILDGNGPRDSAGAPKEDNEYRTAGKEKSFLGMCISAAHKLLSETQSPPLRPRHHPQIQRGSTPAVTNSESKTETATGDLSLRIKTGLVQFVWVTNAVSVK</sequence>
<gene>
    <name evidence="3" type="ORF">CDV56_108810</name>
</gene>
<feature type="compositionally biased region" description="Polar residues" evidence="2">
    <location>
        <begin position="135"/>
        <end position="152"/>
    </location>
</feature>
<feature type="coiled-coil region" evidence="1">
    <location>
        <begin position="50"/>
        <end position="77"/>
    </location>
</feature>
<proteinExistence type="predicted"/>
<evidence type="ECO:0000313" key="3">
    <source>
        <dbReference type="EMBL" id="RHZ64457.1"/>
    </source>
</evidence>
<dbReference type="VEuPathDB" id="FungiDB:CDV56_108810"/>
<evidence type="ECO:0000256" key="1">
    <source>
        <dbReference type="SAM" id="Coils"/>
    </source>
</evidence>
<dbReference type="RefSeq" id="XP_026617506.1">
    <property type="nucleotide sequence ID" value="XM_026762429.1"/>
</dbReference>
<dbReference type="GeneID" id="38130784"/>
<feature type="region of interest" description="Disordered" evidence="2">
    <location>
        <begin position="78"/>
        <end position="99"/>
    </location>
</feature>